<evidence type="ECO:0000313" key="4">
    <source>
        <dbReference type="Proteomes" id="UP000183203"/>
    </source>
</evidence>
<dbReference type="InterPro" id="IPR013022">
    <property type="entry name" value="Xyl_isomerase-like_TIM-brl"/>
</dbReference>
<dbReference type="Proteomes" id="UP000183203">
    <property type="component" value="Unassembled WGS sequence"/>
</dbReference>
<organism evidence="3 4">
    <name type="scientific">Microbacterium enclense</name>
    <dbReference type="NCBI Taxonomy" id="993073"/>
    <lineage>
        <taxon>Bacteria</taxon>
        <taxon>Bacillati</taxon>
        <taxon>Actinomycetota</taxon>
        <taxon>Actinomycetes</taxon>
        <taxon>Micrococcales</taxon>
        <taxon>Microbacteriaceae</taxon>
        <taxon>Microbacterium</taxon>
    </lineage>
</organism>
<dbReference type="AlphaFoldDB" id="A0A1G6QSW4"/>
<dbReference type="Gene3D" id="3.20.20.150">
    <property type="entry name" value="Divalent-metal-dependent TIM barrel enzymes"/>
    <property type="match status" value="1"/>
</dbReference>
<dbReference type="Pfam" id="PF01261">
    <property type="entry name" value="AP_endonuc_2"/>
    <property type="match status" value="1"/>
</dbReference>
<dbReference type="PROSITE" id="PS51318">
    <property type="entry name" value="TAT"/>
    <property type="match status" value="1"/>
</dbReference>
<evidence type="ECO:0000259" key="2">
    <source>
        <dbReference type="Pfam" id="PF01261"/>
    </source>
</evidence>
<dbReference type="InterPro" id="IPR036237">
    <property type="entry name" value="Xyl_isomerase-like_sf"/>
</dbReference>
<dbReference type="STRING" id="993073.AS029_15390"/>
<dbReference type="RefSeq" id="WP_228375969.1">
    <property type="nucleotide sequence ID" value="NZ_FMYG01000009.1"/>
</dbReference>
<proteinExistence type="predicted"/>
<evidence type="ECO:0000313" key="3">
    <source>
        <dbReference type="EMBL" id="SDC95489.1"/>
    </source>
</evidence>
<name>A0A1G6QSW4_9MICO</name>
<dbReference type="InterPro" id="IPR050312">
    <property type="entry name" value="IolE/XylAMocC-like"/>
</dbReference>
<feature type="domain" description="Xylose isomerase-like TIM barrel" evidence="2">
    <location>
        <begin position="93"/>
        <end position="308"/>
    </location>
</feature>
<reference evidence="3 4" key="1">
    <citation type="submission" date="2016-09" db="EMBL/GenBank/DDBJ databases">
        <authorList>
            <person name="Capua I."/>
            <person name="De Benedictis P."/>
            <person name="Joannis T."/>
            <person name="Lombin L.H."/>
            <person name="Cattoli G."/>
        </authorList>
    </citation>
    <scope>NUCLEOTIDE SEQUENCE [LARGE SCALE GENOMIC DNA]</scope>
    <source>
        <strain evidence="3 4">NIO-1002</strain>
    </source>
</reference>
<gene>
    <name evidence="3" type="ORF">SAMN05216418_3368</name>
</gene>
<keyword evidence="3" id="KW-0413">Isomerase</keyword>
<dbReference type="SUPFAM" id="SSF51658">
    <property type="entry name" value="Xylose isomerase-like"/>
    <property type="match status" value="1"/>
</dbReference>
<dbReference type="PANTHER" id="PTHR12110:SF41">
    <property type="entry name" value="INOSOSE DEHYDRATASE"/>
    <property type="match status" value="1"/>
</dbReference>
<dbReference type="InterPro" id="IPR006311">
    <property type="entry name" value="TAT_signal"/>
</dbReference>
<dbReference type="GO" id="GO:0016853">
    <property type="term" value="F:isomerase activity"/>
    <property type="evidence" value="ECO:0007669"/>
    <property type="project" value="UniProtKB-KW"/>
</dbReference>
<dbReference type="PANTHER" id="PTHR12110">
    <property type="entry name" value="HYDROXYPYRUVATE ISOMERASE"/>
    <property type="match status" value="1"/>
</dbReference>
<dbReference type="EMBL" id="FMYG01000009">
    <property type="protein sequence ID" value="SDC95489.1"/>
    <property type="molecule type" value="Genomic_DNA"/>
</dbReference>
<keyword evidence="1" id="KW-0119">Carbohydrate metabolism</keyword>
<sequence length="342" mass="37301">MSHHHDHAHPTVPDRPMSRRTLLKALAASSVAVGIGAAAMPAAASASTAFGARAAAAAPPVSAGKRLVPVNRIGIQLYTVRDKVSSLGFRAVFEELARIGYSEVEFAGYTQGNVGAITPQQIRQLLDDNGLRATGAHVNLNPNNIDQQLEIAHVLGMPHLGQGGPIAGGYGGPLAKDPWMQAIGTWNQMGEKGRAAGIKLYLHNHAQEWGFTTDTKERVYDLYWQHLNPETVFFEMDVYWAHVGKHLYPGFEPIDYIKRDPRRFPILHLKDGKLNPNSANGYDIVEFGAGNIDYTAFLSQLRDRGQRFGMFEQDNAATVPVNPGNSLANADRSYENIAALRG</sequence>
<accession>A0A1G6QSW4</accession>
<evidence type="ECO:0000256" key="1">
    <source>
        <dbReference type="ARBA" id="ARBA00023277"/>
    </source>
</evidence>
<protein>
    <submittedName>
        <fullName evidence="3">Sugar phosphate isomerase/epimerase</fullName>
    </submittedName>
</protein>